<dbReference type="InterPro" id="IPR043971">
    <property type="entry name" value="FUZ/MON1/HPS1_longin_2"/>
</dbReference>
<dbReference type="Pfam" id="PF19037">
    <property type="entry name" value="Fuz_longin_2"/>
    <property type="match status" value="1"/>
</dbReference>
<evidence type="ECO:0000256" key="4">
    <source>
        <dbReference type="ARBA" id="ARBA00023212"/>
    </source>
</evidence>
<dbReference type="Pfam" id="PF19038">
    <property type="entry name" value="Fuz_longin_3"/>
    <property type="match status" value="1"/>
</dbReference>
<evidence type="ECO:0000259" key="5">
    <source>
        <dbReference type="Pfam" id="PF19037"/>
    </source>
</evidence>
<keyword evidence="4" id="KW-0206">Cytoskeleton</keyword>
<dbReference type="AlphaFoldDB" id="A0A4Y7LLR7"/>
<dbReference type="InterPro" id="IPR026069">
    <property type="entry name" value="Fuzzy"/>
</dbReference>
<gene>
    <name evidence="7" type="primary">EOG090X07E6</name>
</gene>
<protein>
    <submittedName>
        <fullName evidence="7">EOG090X07E6</fullName>
    </submittedName>
</protein>
<evidence type="ECO:0000256" key="3">
    <source>
        <dbReference type="ARBA" id="ARBA00022490"/>
    </source>
</evidence>
<dbReference type="PANTHER" id="PTHR13559:SF1">
    <property type="entry name" value="PROTEIN FUZZY HOMOLOG"/>
    <property type="match status" value="1"/>
</dbReference>
<evidence type="ECO:0000313" key="7">
    <source>
        <dbReference type="EMBL" id="SVE69840.1"/>
    </source>
</evidence>
<evidence type="ECO:0000256" key="2">
    <source>
        <dbReference type="ARBA" id="ARBA00008550"/>
    </source>
</evidence>
<dbReference type="GO" id="GO:1905515">
    <property type="term" value="P:non-motile cilium assembly"/>
    <property type="evidence" value="ECO:0007669"/>
    <property type="project" value="TreeGrafter"/>
</dbReference>
<feature type="domain" description="FUZ/MON1/HPS1 third Longin" evidence="6">
    <location>
        <begin position="195"/>
        <end position="306"/>
    </location>
</feature>
<dbReference type="PANTHER" id="PTHR13559">
    <property type="entry name" value="INTRACELLULAR TRAFFIC PROTEIN-RELATED"/>
    <property type="match status" value="1"/>
</dbReference>
<organism evidence="7">
    <name type="scientific">Eubosmina coregoni</name>
    <dbReference type="NCBI Taxonomy" id="186181"/>
    <lineage>
        <taxon>Eukaryota</taxon>
        <taxon>Metazoa</taxon>
        <taxon>Ecdysozoa</taxon>
        <taxon>Arthropoda</taxon>
        <taxon>Crustacea</taxon>
        <taxon>Branchiopoda</taxon>
        <taxon>Diplostraca</taxon>
        <taxon>Cladocera</taxon>
        <taxon>Anomopoda</taxon>
        <taxon>Bosminidae</taxon>
        <taxon>Eubosmina</taxon>
    </lineage>
</organism>
<dbReference type="GO" id="GO:0005856">
    <property type="term" value="C:cytoskeleton"/>
    <property type="evidence" value="ECO:0007669"/>
    <property type="project" value="UniProtKB-SubCell"/>
</dbReference>
<accession>A0A4Y7LLR7</accession>
<dbReference type="EMBL" id="LR000221">
    <property type="protein sequence ID" value="SVE69840.1"/>
    <property type="molecule type" value="mRNA"/>
</dbReference>
<sequence>MVFFLGIEDLLNLKNVERIKKELKVCFPSIDTILDGLSPREEWDEFCDMTNCTDIFCCLERQTFEGILNCFTESVGTVFGSLRINSKVAAATSNWWTLDSVELLQIHLLLANEKNSTGIDIPIYLPVRSPKTPFRLVYWKLTQHADICLLCGPTPSLAELEKEVKRFWRTAFALLKSAESCYPANIPQDVVLDKNVLSYLVINTEKRRSLSSLSPHMGDDHSHLTPLRKRDILRTFYKTVVGTMICLPGPNDSHDSQEVFMNFEYYSLHALVSEVYLILTLYPSGLHNYYLRSITKSTLKTLTNEKTFKWT</sequence>
<comment type="subcellular location">
    <subcellularLocation>
        <location evidence="1">Cytoplasm</location>
        <location evidence="1">Cytoskeleton</location>
    </subcellularLocation>
</comment>
<evidence type="ECO:0000259" key="6">
    <source>
        <dbReference type="Pfam" id="PF19038"/>
    </source>
</evidence>
<keyword evidence="3" id="KW-0963">Cytoplasm</keyword>
<reference evidence="7" key="1">
    <citation type="submission" date="2018-08" db="EMBL/GenBank/DDBJ databases">
        <authorList>
            <person name="Cornetti L."/>
        </authorList>
    </citation>
    <scope>NUCLEOTIDE SEQUENCE</scope>
    <source>
        <strain evidence="7">FI-BAL1-1</strain>
    </source>
</reference>
<feature type="domain" description="FUZ/MON1/HPS1 second Longin" evidence="5">
    <location>
        <begin position="76"/>
        <end position="169"/>
    </location>
</feature>
<proteinExistence type="evidence at transcript level"/>
<comment type="similarity">
    <text evidence="2">Belongs to the fuzzy family.</text>
</comment>
<evidence type="ECO:0000256" key="1">
    <source>
        <dbReference type="ARBA" id="ARBA00004245"/>
    </source>
</evidence>
<dbReference type="GO" id="GO:0016192">
    <property type="term" value="P:vesicle-mediated transport"/>
    <property type="evidence" value="ECO:0007669"/>
    <property type="project" value="InterPro"/>
</dbReference>
<name>A0A4Y7LLR7_9CRUS</name>
<dbReference type="InterPro" id="IPR043970">
    <property type="entry name" value="FUZ/MON1/HPS1_longin_3"/>
</dbReference>